<proteinExistence type="inferred from homology"/>
<evidence type="ECO:0000256" key="1">
    <source>
        <dbReference type="ARBA" id="ARBA00007227"/>
    </source>
</evidence>
<dbReference type="RefSeq" id="WP_270680629.1">
    <property type="nucleotide sequence ID" value="NZ_JAQFWP010000069.1"/>
</dbReference>
<comment type="caution">
    <text evidence="3">The sequence shown here is derived from an EMBL/GenBank/DDBJ whole genome shotgun (WGS) entry which is preliminary data.</text>
</comment>
<dbReference type="InterPro" id="IPR010982">
    <property type="entry name" value="Lambda_DNA-bd_dom_sf"/>
</dbReference>
<dbReference type="PANTHER" id="PTHR43236:SF1">
    <property type="entry name" value="BLL7220 PROTEIN"/>
    <property type="match status" value="1"/>
</dbReference>
<gene>
    <name evidence="3" type="ORF">O4U47_26095</name>
</gene>
<comment type="similarity">
    <text evidence="1">Belongs to the short-chain fatty acyl-CoA assimilation regulator (ScfR) family.</text>
</comment>
<evidence type="ECO:0000313" key="3">
    <source>
        <dbReference type="EMBL" id="MDA2808011.1"/>
    </source>
</evidence>
<dbReference type="SUPFAM" id="SSF47413">
    <property type="entry name" value="lambda repressor-like DNA-binding domains"/>
    <property type="match status" value="1"/>
</dbReference>
<dbReference type="Pfam" id="PF06114">
    <property type="entry name" value="Peptidase_M78"/>
    <property type="match status" value="1"/>
</dbReference>
<sequence length="341" mass="37399">MTTQAFERTRLRTARELARLSQAQLARMAGLTPAAISQFESGAARPSPETVGVLAESLEVPPRFFREATVESHEGFFRSLRRTSVVDRRRARAIAHVAHDLAVRASAARRFSAGDVPMIPVSGLEPPAAEIEQAAAQIRSLWGVSPGPLPNVVELLETHGIAVIRLPLDSADVDAFSLPFPDHPVVVLGTDKNDRARSRFDAAHELAHLVLHGEQIWGVKEVETQAHQFAAAFLMPAEDIYHQLPTTVDWSTLFELKRFWQVSLAALLMRARTLGRISNSMYLTAIKTASARGWRRVEPVPLGRPEQPARLLSYLSSPESSPARAVLPPKVVESIETAAAT</sequence>
<feature type="domain" description="HTH cro/C1-type" evidence="2">
    <location>
        <begin position="11"/>
        <end position="65"/>
    </location>
</feature>
<dbReference type="EMBL" id="JAQFWP010000069">
    <property type="protein sequence ID" value="MDA2808011.1"/>
    <property type="molecule type" value="Genomic_DNA"/>
</dbReference>
<keyword evidence="4" id="KW-1185">Reference proteome</keyword>
<dbReference type="SMART" id="SM00530">
    <property type="entry name" value="HTH_XRE"/>
    <property type="match status" value="1"/>
</dbReference>
<dbReference type="CDD" id="cd00093">
    <property type="entry name" value="HTH_XRE"/>
    <property type="match status" value="1"/>
</dbReference>
<dbReference type="Gene3D" id="1.10.10.2910">
    <property type="match status" value="1"/>
</dbReference>
<evidence type="ECO:0000313" key="4">
    <source>
        <dbReference type="Proteomes" id="UP001165685"/>
    </source>
</evidence>
<reference evidence="3" key="1">
    <citation type="submission" date="2023-01" db="EMBL/GenBank/DDBJ databases">
        <title>Draft genome sequence of Nocardiopsis sp. LSu2-4 isolated from halophytes.</title>
        <authorList>
            <person name="Duangmal K."/>
            <person name="Chantavorakit T."/>
        </authorList>
    </citation>
    <scope>NUCLEOTIDE SEQUENCE</scope>
    <source>
        <strain evidence="3">LSu2-4</strain>
    </source>
</reference>
<dbReference type="Gene3D" id="1.10.260.40">
    <property type="entry name" value="lambda repressor-like DNA-binding domains"/>
    <property type="match status" value="1"/>
</dbReference>
<dbReference type="InterPro" id="IPR010359">
    <property type="entry name" value="IrrE_HExxH"/>
</dbReference>
<evidence type="ECO:0000259" key="2">
    <source>
        <dbReference type="PROSITE" id="PS50943"/>
    </source>
</evidence>
<organism evidence="3 4">
    <name type="scientific">Nocardiopsis suaedae</name>
    <dbReference type="NCBI Taxonomy" id="3018444"/>
    <lineage>
        <taxon>Bacteria</taxon>
        <taxon>Bacillati</taxon>
        <taxon>Actinomycetota</taxon>
        <taxon>Actinomycetes</taxon>
        <taxon>Streptosporangiales</taxon>
        <taxon>Nocardiopsidaceae</taxon>
        <taxon>Nocardiopsis</taxon>
    </lineage>
</organism>
<accession>A0ABT4TUB2</accession>
<dbReference type="Pfam" id="PF01381">
    <property type="entry name" value="HTH_3"/>
    <property type="match status" value="1"/>
</dbReference>
<protein>
    <submittedName>
        <fullName evidence="3">XRE family transcriptional regulator</fullName>
    </submittedName>
</protein>
<dbReference type="InterPro" id="IPR052345">
    <property type="entry name" value="Rad_response_metalloprotease"/>
</dbReference>
<dbReference type="Proteomes" id="UP001165685">
    <property type="component" value="Unassembled WGS sequence"/>
</dbReference>
<dbReference type="PANTHER" id="PTHR43236">
    <property type="entry name" value="ANTITOXIN HIGA1"/>
    <property type="match status" value="1"/>
</dbReference>
<dbReference type="PROSITE" id="PS50943">
    <property type="entry name" value="HTH_CROC1"/>
    <property type="match status" value="1"/>
</dbReference>
<dbReference type="InterPro" id="IPR001387">
    <property type="entry name" value="Cro/C1-type_HTH"/>
</dbReference>
<name>A0ABT4TUB2_9ACTN</name>